<organism evidence="1">
    <name type="scientific">marine sediment metagenome</name>
    <dbReference type="NCBI Taxonomy" id="412755"/>
    <lineage>
        <taxon>unclassified sequences</taxon>
        <taxon>metagenomes</taxon>
        <taxon>ecological metagenomes</taxon>
    </lineage>
</organism>
<dbReference type="Gene3D" id="2.60.120.260">
    <property type="entry name" value="Galactose-binding domain-like"/>
    <property type="match status" value="1"/>
</dbReference>
<accession>X1P2F9</accession>
<dbReference type="EMBL" id="BARV01027380">
    <property type="protein sequence ID" value="GAI36631.1"/>
    <property type="molecule type" value="Genomic_DNA"/>
</dbReference>
<reference evidence="1" key="1">
    <citation type="journal article" date="2014" name="Front. Microbiol.">
        <title>High frequency of phylogenetically diverse reductive dehalogenase-homologous genes in deep subseafloor sedimentary metagenomes.</title>
        <authorList>
            <person name="Kawai M."/>
            <person name="Futagami T."/>
            <person name="Toyoda A."/>
            <person name="Takaki Y."/>
            <person name="Nishi S."/>
            <person name="Hori S."/>
            <person name="Arai W."/>
            <person name="Tsubouchi T."/>
            <person name="Morono Y."/>
            <person name="Uchiyama I."/>
            <person name="Ito T."/>
            <person name="Fujiyama A."/>
            <person name="Inagaki F."/>
            <person name="Takami H."/>
        </authorList>
    </citation>
    <scope>NUCLEOTIDE SEQUENCE</scope>
    <source>
        <strain evidence="1">Expedition CK06-06</strain>
    </source>
</reference>
<evidence type="ECO:0008006" key="2">
    <source>
        <dbReference type="Google" id="ProtNLM"/>
    </source>
</evidence>
<comment type="caution">
    <text evidence="1">The sequence shown here is derived from an EMBL/GenBank/DDBJ whole genome shotgun (WGS) entry which is preliminary data.</text>
</comment>
<proteinExistence type="predicted"/>
<evidence type="ECO:0000313" key="1">
    <source>
        <dbReference type="EMBL" id="GAI36631.1"/>
    </source>
</evidence>
<name>X1P2F9_9ZZZZ</name>
<dbReference type="InterPro" id="IPR008979">
    <property type="entry name" value="Galactose-bd-like_sf"/>
</dbReference>
<dbReference type="AlphaFoldDB" id="X1P2F9"/>
<sequence length="176" mass="19142">MPLQNPQDVAAHSALDTGVHGVGAGTVCSETEADVKIAAHVTTYHPPHATLLDFQANPATGTMISPENVNDTSTALGAQGDGIGEYAEVDFEKWVEINQWRLYGHVNNVEDGEWKIEYYGTDLAWHDWKTGIPTNKNVWTDMAAETGVVCEKVRLTVTAVDSSAQSKCGELEVYHN</sequence>
<protein>
    <recommendedName>
        <fullName evidence="2">F5/8 type C domain-containing protein</fullName>
    </recommendedName>
</protein>
<gene>
    <name evidence="1" type="ORF">S06H3_44067</name>
</gene>
<dbReference type="SUPFAM" id="SSF49785">
    <property type="entry name" value="Galactose-binding domain-like"/>
    <property type="match status" value="1"/>
</dbReference>